<accession>A0A2H1V8Q1</accession>
<gene>
    <name evidence="1" type="ORF">SFRICE_017885</name>
</gene>
<evidence type="ECO:0000313" key="1">
    <source>
        <dbReference type="EMBL" id="SOQ37223.1"/>
    </source>
</evidence>
<reference evidence="1" key="1">
    <citation type="submission" date="2016-07" db="EMBL/GenBank/DDBJ databases">
        <authorList>
            <person name="Bretaudeau A."/>
        </authorList>
    </citation>
    <scope>NUCLEOTIDE SEQUENCE</scope>
    <source>
        <strain evidence="1">Rice</strain>
        <tissue evidence="1">Whole body</tissue>
    </source>
</reference>
<sequence length="129" mass="14647">MVLATVPKYRKLTKVNKHGKYPVISSNNNLLVNEQMDHLMVSDRCSHGNLKHQRCYKCVAGLLGVGNLRVVWEDERGGNWAFGNLTHTTKYNVRVISRRFSVRPWYHSGRAGPFVPKHGSPVLNSTLSF</sequence>
<organism evidence="1">
    <name type="scientific">Spodoptera frugiperda</name>
    <name type="common">Fall armyworm</name>
    <dbReference type="NCBI Taxonomy" id="7108"/>
    <lineage>
        <taxon>Eukaryota</taxon>
        <taxon>Metazoa</taxon>
        <taxon>Ecdysozoa</taxon>
        <taxon>Arthropoda</taxon>
        <taxon>Hexapoda</taxon>
        <taxon>Insecta</taxon>
        <taxon>Pterygota</taxon>
        <taxon>Neoptera</taxon>
        <taxon>Endopterygota</taxon>
        <taxon>Lepidoptera</taxon>
        <taxon>Glossata</taxon>
        <taxon>Ditrysia</taxon>
        <taxon>Noctuoidea</taxon>
        <taxon>Noctuidae</taxon>
        <taxon>Amphipyrinae</taxon>
        <taxon>Spodoptera</taxon>
    </lineage>
</organism>
<name>A0A2H1V8Q1_SPOFR</name>
<protein>
    <submittedName>
        <fullName evidence="1">SFRICE_017885</fullName>
    </submittedName>
</protein>
<dbReference type="AlphaFoldDB" id="A0A2H1V8Q1"/>
<dbReference type="EMBL" id="ODYU01001260">
    <property type="protein sequence ID" value="SOQ37223.1"/>
    <property type="molecule type" value="Genomic_DNA"/>
</dbReference>
<proteinExistence type="predicted"/>